<keyword evidence="4" id="KW-0812">Transmembrane</keyword>
<dbReference type="RefSeq" id="WP_327097652.1">
    <property type="nucleotide sequence ID" value="NZ_CP109149.1"/>
</dbReference>
<sequence>MAIATDQINADEASSEVDSTSDSAHRPGSPWRVWAIAIATGVVVTLVGVSSQLWLNVHHNHQDDSRDRAVLDTARRIAVQLVTLNHDSAKQNLDAIAADSTGSFRDQWDKISGNFVAVLQNGKVESTGEVKEAGIVAVDDAHATVLTAVTSTVKNTEAPEGQQRVYRMKMTLDHTDGRWLVSNVEFVA</sequence>
<evidence type="ECO:0000256" key="4">
    <source>
        <dbReference type="SAM" id="Phobius"/>
    </source>
</evidence>
<dbReference type="EMBL" id="CP109441">
    <property type="protein sequence ID" value="WUV44243.1"/>
    <property type="molecule type" value="Genomic_DNA"/>
</dbReference>
<evidence type="ECO:0000313" key="5">
    <source>
        <dbReference type="EMBL" id="WUV44243.1"/>
    </source>
</evidence>
<dbReference type="PANTHER" id="PTHR37042">
    <property type="entry name" value="OUTER MEMBRANE PROTEIN RV1973"/>
    <property type="match status" value="1"/>
</dbReference>
<keyword evidence="6" id="KW-1185">Reference proteome</keyword>
<evidence type="ECO:0008006" key="7">
    <source>
        <dbReference type="Google" id="ProtNLM"/>
    </source>
</evidence>
<accession>A0ABZ1YM43</accession>
<evidence type="ECO:0000256" key="2">
    <source>
        <dbReference type="ARBA" id="ARBA00023136"/>
    </source>
</evidence>
<reference evidence="5" key="1">
    <citation type="submission" date="2022-10" db="EMBL/GenBank/DDBJ databases">
        <title>The complete genomes of actinobacterial strains from the NBC collection.</title>
        <authorList>
            <person name="Joergensen T.S."/>
            <person name="Alvarez Arevalo M."/>
            <person name="Sterndorff E.B."/>
            <person name="Faurdal D."/>
            <person name="Vuksanovic O."/>
            <person name="Mourched A.-S."/>
            <person name="Charusanti P."/>
            <person name="Shaw S."/>
            <person name="Blin K."/>
            <person name="Weber T."/>
        </authorList>
    </citation>
    <scope>NUCLEOTIDE SEQUENCE</scope>
    <source>
        <strain evidence="5">NBC_01482</strain>
    </source>
</reference>
<proteinExistence type="predicted"/>
<gene>
    <name evidence="5" type="ORF">OG563_34465</name>
</gene>
<comment type="subcellular location">
    <subcellularLocation>
        <location evidence="1">Membrane</location>
    </subcellularLocation>
</comment>
<feature type="transmembrane region" description="Helical" evidence="4">
    <location>
        <begin position="33"/>
        <end position="55"/>
    </location>
</feature>
<evidence type="ECO:0000256" key="3">
    <source>
        <dbReference type="SAM" id="MobiDB-lite"/>
    </source>
</evidence>
<protein>
    <recommendedName>
        <fullName evidence="7">Mce-associated membrane protein</fullName>
    </recommendedName>
</protein>
<keyword evidence="4" id="KW-1133">Transmembrane helix</keyword>
<evidence type="ECO:0000313" key="6">
    <source>
        <dbReference type="Proteomes" id="UP001432062"/>
    </source>
</evidence>
<name>A0ABZ1YM43_9NOCA</name>
<feature type="region of interest" description="Disordered" evidence="3">
    <location>
        <begin position="1"/>
        <end position="27"/>
    </location>
</feature>
<dbReference type="PANTHER" id="PTHR37042:SF4">
    <property type="entry name" value="OUTER MEMBRANE PROTEIN RV1973"/>
    <property type="match status" value="1"/>
</dbReference>
<evidence type="ECO:0000256" key="1">
    <source>
        <dbReference type="ARBA" id="ARBA00004370"/>
    </source>
</evidence>
<organism evidence="5 6">
    <name type="scientific">Nocardia vinacea</name>
    <dbReference type="NCBI Taxonomy" id="96468"/>
    <lineage>
        <taxon>Bacteria</taxon>
        <taxon>Bacillati</taxon>
        <taxon>Actinomycetota</taxon>
        <taxon>Actinomycetes</taxon>
        <taxon>Mycobacteriales</taxon>
        <taxon>Nocardiaceae</taxon>
        <taxon>Nocardia</taxon>
    </lineage>
</organism>
<dbReference type="Proteomes" id="UP001432062">
    <property type="component" value="Chromosome"/>
</dbReference>
<keyword evidence="2 4" id="KW-0472">Membrane</keyword>